<accession>A0A1F7WTV9</accession>
<proteinExistence type="predicted"/>
<comment type="caution">
    <text evidence="2">The sequence shown here is derived from an EMBL/GenBank/DDBJ whole genome shotgun (WGS) entry which is preliminary data.</text>
</comment>
<dbReference type="STRING" id="1817813.A2008_03045"/>
<feature type="transmembrane region" description="Helical" evidence="1">
    <location>
        <begin position="12"/>
        <end position="35"/>
    </location>
</feature>
<evidence type="ECO:0000313" key="2">
    <source>
        <dbReference type="EMBL" id="OGM06236.1"/>
    </source>
</evidence>
<organism evidence="2 3">
    <name type="scientific">Candidatus Wallbacteria bacterium GWC2_49_35</name>
    <dbReference type="NCBI Taxonomy" id="1817813"/>
    <lineage>
        <taxon>Bacteria</taxon>
        <taxon>Candidatus Walliibacteriota</taxon>
    </lineage>
</organism>
<dbReference type="EMBL" id="MGFH01000074">
    <property type="protein sequence ID" value="OGM06236.1"/>
    <property type="molecule type" value="Genomic_DNA"/>
</dbReference>
<evidence type="ECO:0008006" key="4">
    <source>
        <dbReference type="Google" id="ProtNLM"/>
    </source>
</evidence>
<keyword evidence="1" id="KW-1133">Transmembrane helix</keyword>
<sequence>MINKMNRDRGYSLTEILLAILIFATTLTPLIQLFIQSTREAESAVDYYKVSNYLSMEIERLKSLLVIQPAVFRNLYSSGAVIEKKIEKYDIKVTINSEHVISTVSAFSGQTIKALVVEVEAEAGWKTNSGWPQKFVFNTSL</sequence>
<gene>
    <name evidence="2" type="ORF">A2008_03045</name>
</gene>
<dbReference type="Proteomes" id="UP000178735">
    <property type="component" value="Unassembled WGS sequence"/>
</dbReference>
<protein>
    <recommendedName>
        <fullName evidence="4">Type II secretion system protein GspI C-terminal domain-containing protein</fullName>
    </recommendedName>
</protein>
<name>A0A1F7WTV9_9BACT</name>
<dbReference type="AlphaFoldDB" id="A0A1F7WTV9"/>
<evidence type="ECO:0000313" key="3">
    <source>
        <dbReference type="Proteomes" id="UP000178735"/>
    </source>
</evidence>
<keyword evidence="1" id="KW-0812">Transmembrane</keyword>
<reference evidence="2 3" key="1">
    <citation type="journal article" date="2016" name="Nat. Commun.">
        <title>Thousands of microbial genomes shed light on interconnected biogeochemical processes in an aquifer system.</title>
        <authorList>
            <person name="Anantharaman K."/>
            <person name="Brown C.T."/>
            <person name="Hug L.A."/>
            <person name="Sharon I."/>
            <person name="Castelle C.J."/>
            <person name="Probst A.J."/>
            <person name="Thomas B.C."/>
            <person name="Singh A."/>
            <person name="Wilkins M.J."/>
            <person name="Karaoz U."/>
            <person name="Brodie E.L."/>
            <person name="Williams K.H."/>
            <person name="Hubbard S.S."/>
            <person name="Banfield J.F."/>
        </authorList>
    </citation>
    <scope>NUCLEOTIDE SEQUENCE [LARGE SCALE GENOMIC DNA]</scope>
</reference>
<evidence type="ECO:0000256" key="1">
    <source>
        <dbReference type="SAM" id="Phobius"/>
    </source>
</evidence>
<keyword evidence="1" id="KW-0472">Membrane</keyword>